<dbReference type="AlphaFoldDB" id="A0A226EDS6"/>
<feature type="transmembrane region" description="Helical" evidence="11">
    <location>
        <begin position="275"/>
        <end position="298"/>
    </location>
</feature>
<evidence type="ECO:0000256" key="11">
    <source>
        <dbReference type="SAM" id="Phobius"/>
    </source>
</evidence>
<feature type="transmembrane region" description="Helical" evidence="11">
    <location>
        <begin position="498"/>
        <end position="523"/>
    </location>
</feature>
<feature type="chain" id="PRO_5013076110" evidence="12">
    <location>
        <begin position="19"/>
        <end position="824"/>
    </location>
</feature>
<keyword evidence="5 11" id="KW-0812">Transmembrane</keyword>
<feature type="signal peptide" evidence="12">
    <location>
        <begin position="1"/>
        <end position="18"/>
    </location>
</feature>
<reference evidence="13 14" key="1">
    <citation type="submission" date="2015-12" db="EMBL/GenBank/DDBJ databases">
        <title>The genome of Folsomia candida.</title>
        <authorList>
            <person name="Faddeeva A."/>
            <person name="Derks M.F."/>
            <person name="Anvar Y."/>
            <person name="Smit S."/>
            <person name="Van Straalen N."/>
            <person name="Roelofs D."/>
        </authorList>
    </citation>
    <scope>NUCLEOTIDE SEQUENCE [LARGE SCALE GENOMIC DNA]</scope>
    <source>
        <strain evidence="13 14">VU population</strain>
        <tissue evidence="13">Whole body</tissue>
    </source>
</reference>
<evidence type="ECO:0000256" key="9">
    <source>
        <dbReference type="ARBA" id="ARBA00023136"/>
    </source>
</evidence>
<accession>A0A226EDS6</accession>
<keyword evidence="10" id="KW-0739">Sodium transport</keyword>
<dbReference type="Pfam" id="PF00474">
    <property type="entry name" value="SSF"/>
    <property type="match status" value="1"/>
</dbReference>
<keyword evidence="7" id="KW-0915">Sodium</keyword>
<comment type="subcellular location">
    <subcellularLocation>
        <location evidence="1">Cell membrane</location>
        <topology evidence="1">Multi-pass membrane protein</topology>
    </subcellularLocation>
</comment>
<keyword evidence="9 11" id="KW-0472">Membrane</keyword>
<evidence type="ECO:0000256" key="2">
    <source>
        <dbReference type="ARBA" id="ARBA00006434"/>
    </source>
</evidence>
<evidence type="ECO:0000313" key="13">
    <source>
        <dbReference type="EMBL" id="OXA55725.1"/>
    </source>
</evidence>
<name>A0A226EDS6_FOLCA</name>
<organism evidence="13 14">
    <name type="scientific">Folsomia candida</name>
    <name type="common">Springtail</name>
    <dbReference type="NCBI Taxonomy" id="158441"/>
    <lineage>
        <taxon>Eukaryota</taxon>
        <taxon>Metazoa</taxon>
        <taxon>Ecdysozoa</taxon>
        <taxon>Arthropoda</taxon>
        <taxon>Hexapoda</taxon>
        <taxon>Collembola</taxon>
        <taxon>Entomobryomorpha</taxon>
        <taxon>Isotomoidea</taxon>
        <taxon>Isotomidae</taxon>
        <taxon>Proisotominae</taxon>
        <taxon>Folsomia</taxon>
    </lineage>
</organism>
<protein>
    <submittedName>
        <fullName evidence="13">Sodium-coupled monocarboxylate transporter 1</fullName>
    </submittedName>
</protein>
<feature type="transmembrane region" description="Helical" evidence="11">
    <location>
        <begin position="329"/>
        <end position="348"/>
    </location>
</feature>
<dbReference type="InterPro" id="IPR001734">
    <property type="entry name" value="Na/solute_symporter"/>
</dbReference>
<dbReference type="Gene3D" id="1.20.1730.10">
    <property type="entry name" value="Sodium/glucose cotransporter"/>
    <property type="match status" value="1"/>
</dbReference>
<evidence type="ECO:0000313" key="14">
    <source>
        <dbReference type="Proteomes" id="UP000198287"/>
    </source>
</evidence>
<dbReference type="GO" id="GO:0015293">
    <property type="term" value="F:symporter activity"/>
    <property type="evidence" value="ECO:0007669"/>
    <property type="project" value="TreeGrafter"/>
</dbReference>
<dbReference type="InterPro" id="IPR038377">
    <property type="entry name" value="Na/Glc_symporter_sf"/>
</dbReference>
<proteinExistence type="inferred from homology"/>
<dbReference type="PANTHER" id="PTHR42985:SF39">
    <property type="entry name" value="GH10366P"/>
    <property type="match status" value="1"/>
</dbReference>
<dbReference type="STRING" id="158441.A0A226EDS6"/>
<evidence type="ECO:0000256" key="1">
    <source>
        <dbReference type="ARBA" id="ARBA00004651"/>
    </source>
</evidence>
<keyword evidence="6 11" id="KW-1133">Transmembrane helix</keyword>
<gene>
    <name evidence="13" type="ORF">Fcan01_09073</name>
</gene>
<comment type="similarity">
    <text evidence="2">Belongs to the sodium:solute symporter (SSF) (TC 2.A.21) family.</text>
</comment>
<dbReference type="GO" id="GO:0005886">
    <property type="term" value="C:plasma membrane"/>
    <property type="evidence" value="ECO:0007669"/>
    <property type="project" value="UniProtKB-SubCell"/>
</dbReference>
<evidence type="ECO:0000256" key="5">
    <source>
        <dbReference type="ARBA" id="ARBA00022692"/>
    </source>
</evidence>
<feature type="transmembrane region" description="Helical" evidence="11">
    <location>
        <begin position="369"/>
        <end position="392"/>
    </location>
</feature>
<dbReference type="EMBL" id="LNIX01000004">
    <property type="protein sequence ID" value="OXA55725.1"/>
    <property type="molecule type" value="Genomic_DNA"/>
</dbReference>
<comment type="caution">
    <text evidence="13">The sequence shown here is derived from an EMBL/GenBank/DDBJ whole genome shotgun (WGS) entry which is preliminary data.</text>
</comment>
<evidence type="ECO:0000256" key="3">
    <source>
        <dbReference type="ARBA" id="ARBA00022448"/>
    </source>
</evidence>
<keyword evidence="8" id="KW-0406">Ion transport</keyword>
<feature type="transmembrane region" description="Helical" evidence="11">
    <location>
        <begin position="249"/>
        <end position="268"/>
    </location>
</feature>
<feature type="transmembrane region" description="Helical" evidence="11">
    <location>
        <begin position="473"/>
        <end position="492"/>
    </location>
</feature>
<dbReference type="Proteomes" id="UP000198287">
    <property type="component" value="Unassembled WGS sequence"/>
</dbReference>
<keyword evidence="14" id="KW-1185">Reference proteome</keyword>
<dbReference type="PROSITE" id="PS50283">
    <property type="entry name" value="NA_SOLUT_SYMP_3"/>
    <property type="match status" value="1"/>
</dbReference>
<dbReference type="NCBIfam" id="TIGR00813">
    <property type="entry name" value="sss"/>
    <property type="match status" value="1"/>
</dbReference>
<sequence>MGTLNLLIVLLSLLITSSQQNNQAEFGAVSSLNQTIDSLLQPVNENVTSTHNFNKNSTTSANNVTVNDTSATYILEGVTPQYEVFHSSKYENLPRLKKLILLEYVAIEADDFLAFLQLHSATLESITLHKVTIQGTFRDTKNVYLPKLKSFYANIDNRRGQTYQDPLSIMMFTTNNATSSWKWEDVWLQRVNLVIIFDGRTYLEIDHDAGANFWQFLAPRISCISCFAITSMSIAVYAPSLAIELVTGVSTRISTAVISFVCIFYSTLGGLKAVLWADVLQAFIMLLSLAVIAGKGVADVGGMTVMWDRVQKSGRVHFFNFDPDPRTRHTVWTCLIAGYFFWLPTYAATQVQIQRFLSLPTISRARRTIVINFVGLFVIVGLCFFTGCVILAKYYDCDPLTTKEVEKSDQLVPHFVKSTVEGVPGLLGLFVSGLTCASMSSLSSGLSALSSITTYDYVSKWFPHFGDAKLSQISKLSCFVLGVVTYLFIFVVEIMGNILPATTALSGLLIGPTLGLFTLGMFFPPTTTKGAQEDKGRTLGEGGWKFIGESLASVIVYLFGEKIKPVFIIDKFCSVERNSSTGWCRLKSGLDDEGNGKHVPVCRQHPTDIQEYIALTKKLAILASNLDPINSIDITVINSNRSKEHLQYVEFAAFEGHKSTQRKIRSSIFQELFATANINITSKLDTNNLEVEAVRLTSASKFGLSKTMLGTIVPGRPGELRQPSILSVDNYYFPGGIELNNQFYVFVSTTASSVNDLLQVLATKMYDILELRTSVSYPNNATLGSKLIIVRGPDRGMGLKYDHFSYLNGTYMLTSINFTQLMIL</sequence>
<dbReference type="OrthoDB" id="6132759at2759"/>
<dbReference type="InterPro" id="IPR051163">
    <property type="entry name" value="Sodium:Solute_Symporter_SSF"/>
</dbReference>
<evidence type="ECO:0000256" key="12">
    <source>
        <dbReference type="SAM" id="SignalP"/>
    </source>
</evidence>
<evidence type="ECO:0000256" key="10">
    <source>
        <dbReference type="ARBA" id="ARBA00023201"/>
    </source>
</evidence>
<evidence type="ECO:0000256" key="7">
    <source>
        <dbReference type="ARBA" id="ARBA00023053"/>
    </source>
</evidence>
<evidence type="ECO:0000256" key="6">
    <source>
        <dbReference type="ARBA" id="ARBA00022989"/>
    </source>
</evidence>
<keyword evidence="3" id="KW-0813">Transport</keyword>
<keyword evidence="12" id="KW-0732">Signal</keyword>
<dbReference type="GO" id="GO:0006814">
    <property type="term" value="P:sodium ion transport"/>
    <property type="evidence" value="ECO:0007669"/>
    <property type="project" value="UniProtKB-KW"/>
</dbReference>
<evidence type="ECO:0000256" key="8">
    <source>
        <dbReference type="ARBA" id="ARBA00023065"/>
    </source>
</evidence>
<evidence type="ECO:0000256" key="4">
    <source>
        <dbReference type="ARBA" id="ARBA00022475"/>
    </source>
</evidence>
<dbReference type="PANTHER" id="PTHR42985">
    <property type="entry name" value="SODIUM-COUPLED MONOCARBOXYLATE TRANSPORTER"/>
    <property type="match status" value="1"/>
</dbReference>
<keyword evidence="4" id="KW-1003">Cell membrane</keyword>